<dbReference type="AlphaFoldDB" id="A0A917SVJ9"/>
<feature type="chain" id="PRO_5037668902" evidence="5">
    <location>
        <begin position="22"/>
        <end position="191"/>
    </location>
</feature>
<name>A0A917SVJ9_9RHOB</name>
<accession>A0A917SVJ9</accession>
<dbReference type="EMBL" id="BMLF01000002">
    <property type="protein sequence ID" value="GGM00770.1"/>
    <property type="molecule type" value="Genomic_DNA"/>
</dbReference>
<keyword evidence="2 5" id="KW-0732">Signal</keyword>
<dbReference type="InterPro" id="IPR027385">
    <property type="entry name" value="Beta-barrel_OMP"/>
</dbReference>
<evidence type="ECO:0000256" key="2">
    <source>
        <dbReference type="ARBA" id="ARBA00022729"/>
    </source>
</evidence>
<dbReference type="PANTHER" id="PTHR34001">
    <property type="entry name" value="BLL7405 PROTEIN"/>
    <property type="match status" value="1"/>
</dbReference>
<comment type="subcellular location">
    <subcellularLocation>
        <location evidence="1">Membrane</location>
    </subcellularLocation>
</comment>
<dbReference type="NCBIfam" id="TIGR01414">
    <property type="entry name" value="autotrans_barl"/>
    <property type="match status" value="1"/>
</dbReference>
<dbReference type="PANTHER" id="PTHR34001:SF3">
    <property type="entry name" value="BLL7405 PROTEIN"/>
    <property type="match status" value="1"/>
</dbReference>
<sequence length="191" mass="19725">MFRIIASAATAGSLIAAPALAGSMSPPPADPVPVAPAPIVMPSADWTGGFGGVQLGYGDFDLAPGGDDGVVYGGQLGYDYDFGNFVLGGEFDYIGSDASIGTTEVDSVMRLKARLGFDMGNTLIYGVAGGARADTSIGDDTGWVVGLGAEYMVYENVSIGGEYLYHKFDDFNGSGSDLEANTIAAKVNYRF</sequence>
<dbReference type="Gene3D" id="2.40.160.20">
    <property type="match status" value="1"/>
</dbReference>
<evidence type="ECO:0000256" key="5">
    <source>
        <dbReference type="SAM" id="SignalP"/>
    </source>
</evidence>
<keyword evidence="8" id="KW-1185">Reference proteome</keyword>
<feature type="domain" description="Outer membrane protein beta-barrel" evidence="6">
    <location>
        <begin position="37"/>
        <end position="191"/>
    </location>
</feature>
<dbReference type="Pfam" id="PF13505">
    <property type="entry name" value="OMP_b-brl"/>
    <property type="match status" value="1"/>
</dbReference>
<gene>
    <name evidence="7" type="ORF">GCM10011534_23230</name>
</gene>
<evidence type="ECO:0000256" key="4">
    <source>
        <dbReference type="ARBA" id="ARBA00038306"/>
    </source>
</evidence>
<dbReference type="InterPro" id="IPR051692">
    <property type="entry name" value="OMP-like"/>
</dbReference>
<dbReference type="InterPro" id="IPR011250">
    <property type="entry name" value="OMP/PagP_B-barrel"/>
</dbReference>
<evidence type="ECO:0000256" key="1">
    <source>
        <dbReference type="ARBA" id="ARBA00004370"/>
    </source>
</evidence>
<proteinExistence type="inferred from homology"/>
<dbReference type="InterPro" id="IPR006315">
    <property type="entry name" value="OM_autotransptr_brl_dom"/>
</dbReference>
<evidence type="ECO:0000313" key="7">
    <source>
        <dbReference type="EMBL" id="GGM00770.1"/>
    </source>
</evidence>
<evidence type="ECO:0000256" key="3">
    <source>
        <dbReference type="ARBA" id="ARBA00023136"/>
    </source>
</evidence>
<evidence type="ECO:0000313" key="8">
    <source>
        <dbReference type="Proteomes" id="UP000649829"/>
    </source>
</evidence>
<protein>
    <submittedName>
        <fullName evidence="7">Porin</fullName>
    </submittedName>
</protein>
<dbReference type="Proteomes" id="UP000649829">
    <property type="component" value="Unassembled WGS sequence"/>
</dbReference>
<comment type="similarity">
    <text evidence="4">Belongs to the Omp25/RopB family.</text>
</comment>
<feature type="signal peptide" evidence="5">
    <location>
        <begin position="1"/>
        <end position="21"/>
    </location>
</feature>
<comment type="caution">
    <text evidence="7">The sequence shown here is derived from an EMBL/GenBank/DDBJ whole genome shotgun (WGS) entry which is preliminary data.</text>
</comment>
<dbReference type="GO" id="GO:0019867">
    <property type="term" value="C:outer membrane"/>
    <property type="evidence" value="ECO:0007669"/>
    <property type="project" value="InterPro"/>
</dbReference>
<reference evidence="7" key="1">
    <citation type="journal article" date="2014" name="Int. J. Syst. Evol. Microbiol.">
        <title>Complete genome sequence of Corynebacterium casei LMG S-19264T (=DSM 44701T), isolated from a smear-ripened cheese.</title>
        <authorList>
            <consortium name="US DOE Joint Genome Institute (JGI-PGF)"/>
            <person name="Walter F."/>
            <person name="Albersmeier A."/>
            <person name="Kalinowski J."/>
            <person name="Ruckert C."/>
        </authorList>
    </citation>
    <scope>NUCLEOTIDE SEQUENCE</scope>
    <source>
        <strain evidence="7">CGMCC 1.6293</strain>
    </source>
</reference>
<dbReference type="SUPFAM" id="SSF56925">
    <property type="entry name" value="OMPA-like"/>
    <property type="match status" value="1"/>
</dbReference>
<keyword evidence="3" id="KW-0472">Membrane</keyword>
<organism evidence="7 8">
    <name type="scientific">Pseudooceanicola nanhaiensis</name>
    <dbReference type="NCBI Taxonomy" id="375761"/>
    <lineage>
        <taxon>Bacteria</taxon>
        <taxon>Pseudomonadati</taxon>
        <taxon>Pseudomonadota</taxon>
        <taxon>Alphaproteobacteria</taxon>
        <taxon>Rhodobacterales</taxon>
        <taxon>Paracoccaceae</taxon>
        <taxon>Pseudooceanicola</taxon>
    </lineage>
</organism>
<reference evidence="7" key="2">
    <citation type="submission" date="2020-09" db="EMBL/GenBank/DDBJ databases">
        <authorList>
            <person name="Sun Q."/>
            <person name="Zhou Y."/>
        </authorList>
    </citation>
    <scope>NUCLEOTIDE SEQUENCE</scope>
    <source>
        <strain evidence="7">CGMCC 1.6293</strain>
    </source>
</reference>
<evidence type="ECO:0000259" key="6">
    <source>
        <dbReference type="Pfam" id="PF13505"/>
    </source>
</evidence>